<dbReference type="NCBIfam" id="NF001140">
    <property type="entry name" value="PRK00147.1"/>
    <property type="match status" value="1"/>
</dbReference>
<comment type="catalytic activity">
    <reaction evidence="5">
        <text>7-aminomethyl-7-carbaguanosine(34) in tRNA + S-adenosyl-L-methionine = epoxyqueuosine(34) in tRNA + adenine + L-methionine + 2 H(+)</text>
        <dbReference type="Rhea" id="RHEA:32155"/>
        <dbReference type="Rhea" id="RHEA-COMP:10342"/>
        <dbReference type="Rhea" id="RHEA-COMP:18582"/>
        <dbReference type="ChEBI" id="CHEBI:15378"/>
        <dbReference type="ChEBI" id="CHEBI:16708"/>
        <dbReference type="ChEBI" id="CHEBI:57844"/>
        <dbReference type="ChEBI" id="CHEBI:59789"/>
        <dbReference type="ChEBI" id="CHEBI:82833"/>
        <dbReference type="ChEBI" id="CHEBI:194443"/>
        <dbReference type="EC" id="2.4.99.17"/>
    </reaction>
</comment>
<dbReference type="PANTHER" id="PTHR30307">
    <property type="entry name" value="S-ADENOSYLMETHIONINE:TRNA RIBOSYLTRANSFERASE-ISOMERASE"/>
    <property type="match status" value="1"/>
</dbReference>
<keyword evidence="3 5" id="KW-0949">S-adenosyl-L-methionine</keyword>
<evidence type="ECO:0000256" key="4">
    <source>
        <dbReference type="ARBA" id="ARBA00022785"/>
    </source>
</evidence>
<dbReference type="Gene3D" id="3.40.1780.10">
    <property type="entry name" value="QueA-like"/>
    <property type="match status" value="1"/>
</dbReference>
<dbReference type="PANTHER" id="PTHR30307:SF0">
    <property type="entry name" value="S-ADENOSYLMETHIONINE:TRNA RIBOSYLTRANSFERASE-ISOMERASE"/>
    <property type="match status" value="1"/>
</dbReference>
<dbReference type="InterPro" id="IPR036100">
    <property type="entry name" value="QueA_sf"/>
</dbReference>
<accession>A0A3D8IS91</accession>
<proteinExistence type="inferred from homology"/>
<dbReference type="Gene3D" id="2.40.10.240">
    <property type="entry name" value="QueA-like"/>
    <property type="match status" value="1"/>
</dbReference>
<dbReference type="GO" id="GO:0051075">
    <property type="term" value="F:S-adenosylmethionine:tRNA ribosyltransferase-isomerase activity"/>
    <property type="evidence" value="ECO:0007669"/>
    <property type="project" value="UniProtKB-EC"/>
</dbReference>
<dbReference type="OrthoDB" id="9805933at2"/>
<dbReference type="RefSeq" id="WP_115570634.1">
    <property type="nucleotide sequence ID" value="NZ_NXLT01000002.1"/>
</dbReference>
<keyword evidence="2 5" id="KW-0808">Transferase</keyword>
<evidence type="ECO:0000256" key="1">
    <source>
        <dbReference type="ARBA" id="ARBA00022490"/>
    </source>
</evidence>
<dbReference type="EMBL" id="NXLT01000002">
    <property type="protein sequence ID" value="RDU67816.1"/>
    <property type="molecule type" value="Genomic_DNA"/>
</dbReference>
<protein>
    <recommendedName>
        <fullName evidence="5">S-adenosylmethionine:tRNA ribosyltransferase-isomerase</fullName>
        <ecNumber evidence="5">2.4.99.17</ecNumber>
    </recommendedName>
    <alternativeName>
        <fullName evidence="5">Queuosine biosynthesis protein QueA</fullName>
    </alternativeName>
</protein>
<evidence type="ECO:0000256" key="2">
    <source>
        <dbReference type="ARBA" id="ARBA00022679"/>
    </source>
</evidence>
<dbReference type="Proteomes" id="UP000256514">
    <property type="component" value="Unassembled WGS sequence"/>
</dbReference>
<evidence type="ECO:0000313" key="7">
    <source>
        <dbReference type="Proteomes" id="UP000256514"/>
    </source>
</evidence>
<comment type="caution">
    <text evidence="6">The sequence shown here is derived from an EMBL/GenBank/DDBJ whole genome shotgun (WGS) entry which is preliminary data.</text>
</comment>
<dbReference type="GO" id="GO:0005737">
    <property type="term" value="C:cytoplasm"/>
    <property type="evidence" value="ECO:0007669"/>
    <property type="project" value="UniProtKB-SubCell"/>
</dbReference>
<reference evidence="6 7" key="1">
    <citation type="submission" date="2018-04" db="EMBL/GenBank/DDBJ databases">
        <title>Novel Campyloabacter and Helicobacter Species and Strains.</title>
        <authorList>
            <person name="Mannion A.J."/>
            <person name="Shen Z."/>
            <person name="Fox J.G."/>
        </authorList>
    </citation>
    <scope>NUCLEOTIDE SEQUENCE [LARGE SCALE GENOMIC DNA]</scope>
    <source>
        <strain evidence="6 7">MIT 12-6600</strain>
    </source>
</reference>
<dbReference type="SUPFAM" id="SSF111337">
    <property type="entry name" value="QueA-like"/>
    <property type="match status" value="1"/>
</dbReference>
<organism evidence="6 7">
    <name type="scientific">Helicobacter equorum</name>
    <dbReference type="NCBI Taxonomy" id="361872"/>
    <lineage>
        <taxon>Bacteria</taxon>
        <taxon>Pseudomonadati</taxon>
        <taxon>Campylobacterota</taxon>
        <taxon>Epsilonproteobacteria</taxon>
        <taxon>Campylobacterales</taxon>
        <taxon>Helicobacteraceae</taxon>
        <taxon>Helicobacter</taxon>
    </lineage>
</organism>
<evidence type="ECO:0000256" key="5">
    <source>
        <dbReference type="HAMAP-Rule" id="MF_00113"/>
    </source>
</evidence>
<dbReference type="InterPro" id="IPR042118">
    <property type="entry name" value="QueA_dom1"/>
</dbReference>
<keyword evidence="7" id="KW-1185">Reference proteome</keyword>
<comment type="subcellular location">
    <subcellularLocation>
        <location evidence="5">Cytoplasm</location>
    </subcellularLocation>
</comment>
<dbReference type="AlphaFoldDB" id="A0A3D8IS91"/>
<comment type="pathway">
    <text evidence="5">tRNA modification; tRNA-queuosine biosynthesis.</text>
</comment>
<sequence>MQEHLLPSDFSLSSYDYTLPQELIAMHPTSPRRDGKLLVYYRNSGEIRHCHFRDFSEIVPRDYTLVCNDTKVLRARLYGYKQGGENIREILFHKAYSVDSAPSFLVQIRGRVKRGTEFRICDHNHCPTNFSMRVLEVLDNGLRVVSFYDDTRNAPLHLTDLYAMLEAFGHIPLPPYMKRQDTLQDSIDYQSAFAKNEGAVAAPTASLHFSDEDFSYLKTLYDICYITLHVGAGTFANVEAQDIRTHIMHTESYAITPKAREKILGDSKLLCIGTTAARAVEYFWRVRETEGLCDLFLHPGNTPKRVDALLTNFHFPKSTLLMLVSAFVSCEEMIRIYTCAIAHKYKFFSYGDGMLIL</sequence>
<dbReference type="HAMAP" id="MF_00113">
    <property type="entry name" value="QueA"/>
    <property type="match status" value="1"/>
</dbReference>
<keyword evidence="1 5" id="KW-0963">Cytoplasm</keyword>
<gene>
    <name evidence="5" type="primary">queA</name>
    <name evidence="6" type="ORF">CQA54_02485</name>
</gene>
<keyword evidence="4 5" id="KW-0671">Queuosine biosynthesis</keyword>
<dbReference type="EC" id="2.4.99.17" evidence="5"/>
<evidence type="ECO:0000256" key="3">
    <source>
        <dbReference type="ARBA" id="ARBA00022691"/>
    </source>
</evidence>
<comment type="subunit">
    <text evidence="5">Monomer.</text>
</comment>
<dbReference type="Pfam" id="PF02547">
    <property type="entry name" value="Queuosine_synth"/>
    <property type="match status" value="1"/>
</dbReference>
<comment type="function">
    <text evidence="5">Transfers and isomerizes the ribose moiety from AdoMet to the 7-aminomethyl group of 7-deazaguanine (preQ1-tRNA) to give epoxyqueuosine (oQ-tRNA).</text>
</comment>
<dbReference type="NCBIfam" id="TIGR00113">
    <property type="entry name" value="queA"/>
    <property type="match status" value="1"/>
</dbReference>
<evidence type="ECO:0000313" key="6">
    <source>
        <dbReference type="EMBL" id="RDU67816.1"/>
    </source>
</evidence>
<dbReference type="InterPro" id="IPR042119">
    <property type="entry name" value="QueA_dom2"/>
</dbReference>
<comment type="similarity">
    <text evidence="5">Belongs to the QueA family.</text>
</comment>
<keyword evidence="6" id="KW-0413">Isomerase</keyword>
<dbReference type="UniPathway" id="UPA00392"/>
<dbReference type="GO" id="GO:0008616">
    <property type="term" value="P:tRNA queuosine(34) biosynthetic process"/>
    <property type="evidence" value="ECO:0007669"/>
    <property type="project" value="UniProtKB-UniRule"/>
</dbReference>
<dbReference type="InterPro" id="IPR003699">
    <property type="entry name" value="QueA"/>
</dbReference>
<name>A0A3D8IS91_9HELI</name>